<evidence type="ECO:0000313" key="8">
    <source>
        <dbReference type="Proteomes" id="UP000663829"/>
    </source>
</evidence>
<dbReference type="OrthoDB" id="10015248at2759"/>
<dbReference type="Pfam" id="PF00001">
    <property type="entry name" value="7tm_1"/>
    <property type="match status" value="1"/>
</dbReference>
<sequence>MLSFTSDPIYRRLIDDPTEKRTWCSITYQNHPWLKYYTSAVSIFHFLAPFIINFISAIIIVIKLTRTKSNVQPNNLQMFYGQLLKAQLLIHKHLIISPCVLVSLTLPRLIISFVYVCMKSPRQPYLFLFGYFISYLPSLATFFIFVLPSTTYRKELLKRFKKA</sequence>
<dbReference type="Gene3D" id="1.20.1070.10">
    <property type="entry name" value="Rhodopsin 7-helix transmembrane proteins"/>
    <property type="match status" value="1"/>
</dbReference>
<evidence type="ECO:0000256" key="4">
    <source>
        <dbReference type="ARBA" id="ARBA00023136"/>
    </source>
</evidence>
<gene>
    <name evidence="6" type="ORF">GPM918_LOCUS26599</name>
    <name evidence="7" type="ORF">SRO942_LOCUS26781</name>
</gene>
<evidence type="ECO:0000256" key="3">
    <source>
        <dbReference type="ARBA" id="ARBA00022989"/>
    </source>
</evidence>
<dbReference type="AlphaFoldDB" id="A0A815AUE9"/>
<feature type="transmembrane region" description="Helical" evidence="5">
    <location>
        <begin position="43"/>
        <end position="62"/>
    </location>
</feature>
<evidence type="ECO:0000256" key="1">
    <source>
        <dbReference type="ARBA" id="ARBA00004370"/>
    </source>
</evidence>
<name>A0A815AUE9_9BILA</name>
<evidence type="ECO:0000256" key="5">
    <source>
        <dbReference type="SAM" id="Phobius"/>
    </source>
</evidence>
<dbReference type="Proteomes" id="UP000663829">
    <property type="component" value="Unassembled WGS sequence"/>
</dbReference>
<dbReference type="InterPro" id="IPR000276">
    <property type="entry name" value="GPCR_Rhodpsn"/>
</dbReference>
<dbReference type="EMBL" id="CAJNOQ010010783">
    <property type="protein sequence ID" value="CAF1260909.1"/>
    <property type="molecule type" value="Genomic_DNA"/>
</dbReference>
<dbReference type="Proteomes" id="UP000681722">
    <property type="component" value="Unassembled WGS sequence"/>
</dbReference>
<evidence type="ECO:0000313" key="7">
    <source>
        <dbReference type="EMBL" id="CAF4038438.1"/>
    </source>
</evidence>
<feature type="transmembrane region" description="Helical" evidence="5">
    <location>
        <begin position="94"/>
        <end position="116"/>
    </location>
</feature>
<keyword evidence="8" id="KW-1185">Reference proteome</keyword>
<evidence type="ECO:0000256" key="2">
    <source>
        <dbReference type="ARBA" id="ARBA00022692"/>
    </source>
</evidence>
<dbReference type="GO" id="GO:0016020">
    <property type="term" value="C:membrane"/>
    <property type="evidence" value="ECO:0007669"/>
    <property type="project" value="UniProtKB-SubCell"/>
</dbReference>
<dbReference type="GO" id="GO:0004930">
    <property type="term" value="F:G protein-coupled receptor activity"/>
    <property type="evidence" value="ECO:0007669"/>
    <property type="project" value="InterPro"/>
</dbReference>
<keyword evidence="4 5" id="KW-0472">Membrane</keyword>
<reference evidence="6" key="1">
    <citation type="submission" date="2021-02" db="EMBL/GenBank/DDBJ databases">
        <authorList>
            <person name="Nowell W R."/>
        </authorList>
    </citation>
    <scope>NUCLEOTIDE SEQUENCE</scope>
</reference>
<feature type="transmembrane region" description="Helical" evidence="5">
    <location>
        <begin position="128"/>
        <end position="152"/>
    </location>
</feature>
<keyword evidence="2 5" id="KW-0812">Transmembrane</keyword>
<protein>
    <submittedName>
        <fullName evidence="6">Uncharacterized protein</fullName>
    </submittedName>
</protein>
<keyword evidence="3 5" id="KW-1133">Transmembrane helix</keyword>
<proteinExistence type="predicted"/>
<comment type="subcellular location">
    <subcellularLocation>
        <location evidence="1">Membrane</location>
    </subcellularLocation>
</comment>
<dbReference type="SUPFAM" id="SSF81321">
    <property type="entry name" value="Family A G protein-coupled receptor-like"/>
    <property type="match status" value="1"/>
</dbReference>
<dbReference type="EMBL" id="CAJOBC010018690">
    <property type="protein sequence ID" value="CAF4038438.1"/>
    <property type="molecule type" value="Genomic_DNA"/>
</dbReference>
<comment type="caution">
    <text evidence="6">The sequence shown here is derived from an EMBL/GenBank/DDBJ whole genome shotgun (WGS) entry which is preliminary data.</text>
</comment>
<evidence type="ECO:0000313" key="6">
    <source>
        <dbReference type="EMBL" id="CAF1260909.1"/>
    </source>
</evidence>
<accession>A0A815AUE9</accession>
<organism evidence="6 8">
    <name type="scientific">Didymodactylos carnosus</name>
    <dbReference type="NCBI Taxonomy" id="1234261"/>
    <lineage>
        <taxon>Eukaryota</taxon>
        <taxon>Metazoa</taxon>
        <taxon>Spiralia</taxon>
        <taxon>Gnathifera</taxon>
        <taxon>Rotifera</taxon>
        <taxon>Eurotatoria</taxon>
        <taxon>Bdelloidea</taxon>
        <taxon>Philodinida</taxon>
        <taxon>Philodinidae</taxon>
        <taxon>Didymodactylos</taxon>
    </lineage>
</organism>